<dbReference type="EMBL" id="BDGG01000009">
    <property type="protein sequence ID" value="GAV02957.1"/>
    <property type="molecule type" value="Genomic_DNA"/>
</dbReference>
<evidence type="ECO:0000256" key="1">
    <source>
        <dbReference type="SAM" id="SignalP"/>
    </source>
</evidence>
<dbReference type="Proteomes" id="UP000186922">
    <property type="component" value="Unassembled WGS sequence"/>
</dbReference>
<dbReference type="AlphaFoldDB" id="A0A1D1VMY3"/>
<name>A0A1D1VMY3_RAMVA</name>
<reference evidence="2 3" key="1">
    <citation type="journal article" date="2016" name="Nat. Commun.">
        <title>Extremotolerant tardigrade genome and improved radiotolerance of human cultured cells by tardigrade-unique protein.</title>
        <authorList>
            <person name="Hashimoto T."/>
            <person name="Horikawa D.D."/>
            <person name="Saito Y."/>
            <person name="Kuwahara H."/>
            <person name="Kozuka-Hata H."/>
            <person name="Shin-I T."/>
            <person name="Minakuchi Y."/>
            <person name="Ohishi K."/>
            <person name="Motoyama A."/>
            <person name="Aizu T."/>
            <person name="Enomoto A."/>
            <person name="Kondo K."/>
            <person name="Tanaka S."/>
            <person name="Hara Y."/>
            <person name="Koshikawa S."/>
            <person name="Sagara H."/>
            <person name="Miura T."/>
            <person name="Yokobori S."/>
            <person name="Miyagawa K."/>
            <person name="Suzuki Y."/>
            <person name="Kubo T."/>
            <person name="Oyama M."/>
            <person name="Kohara Y."/>
            <person name="Fujiyama A."/>
            <person name="Arakawa K."/>
            <person name="Katayama T."/>
            <person name="Toyoda A."/>
            <person name="Kunieda T."/>
        </authorList>
    </citation>
    <scope>NUCLEOTIDE SEQUENCE [LARGE SCALE GENOMIC DNA]</scope>
    <source>
        <strain evidence="2 3">YOKOZUNA-1</strain>
    </source>
</reference>
<sequence length="145" mass="16089">MALRRAGKVSAGIVPLARLLVGLWLTLAVSPAATIPPNTNDHSLYNPGLWILLVPTPTSSLLRSTQPVRPRPSASYPALPVPKYWVEDQPNPTIWNDVPDALSSPMEKQKRSSVRCYMNPVACFGRYHSNKVLRSLPRPIVLEDR</sequence>
<accession>A0A1D1VMY3</accession>
<feature type="signal peptide" evidence="1">
    <location>
        <begin position="1"/>
        <end position="34"/>
    </location>
</feature>
<evidence type="ECO:0000313" key="3">
    <source>
        <dbReference type="Proteomes" id="UP000186922"/>
    </source>
</evidence>
<feature type="chain" id="PRO_5008898615" evidence="1">
    <location>
        <begin position="35"/>
        <end position="145"/>
    </location>
</feature>
<gene>
    <name evidence="2" type="primary">RvY_13457-1</name>
    <name evidence="2" type="synonym">RvY_13457.1</name>
    <name evidence="2" type="ORF">RvY_13457</name>
</gene>
<keyword evidence="1" id="KW-0732">Signal</keyword>
<comment type="caution">
    <text evidence="2">The sequence shown here is derived from an EMBL/GenBank/DDBJ whole genome shotgun (WGS) entry which is preliminary data.</text>
</comment>
<organism evidence="2 3">
    <name type="scientific">Ramazzottius varieornatus</name>
    <name type="common">Water bear</name>
    <name type="synonym">Tardigrade</name>
    <dbReference type="NCBI Taxonomy" id="947166"/>
    <lineage>
        <taxon>Eukaryota</taxon>
        <taxon>Metazoa</taxon>
        <taxon>Ecdysozoa</taxon>
        <taxon>Tardigrada</taxon>
        <taxon>Eutardigrada</taxon>
        <taxon>Parachela</taxon>
        <taxon>Hypsibioidea</taxon>
        <taxon>Ramazzottiidae</taxon>
        <taxon>Ramazzottius</taxon>
    </lineage>
</organism>
<keyword evidence="3" id="KW-1185">Reference proteome</keyword>
<evidence type="ECO:0000313" key="2">
    <source>
        <dbReference type="EMBL" id="GAV02957.1"/>
    </source>
</evidence>
<protein>
    <submittedName>
        <fullName evidence="2">Uncharacterized protein</fullName>
    </submittedName>
</protein>
<proteinExistence type="predicted"/>